<dbReference type="SMART" id="SM00233">
    <property type="entry name" value="PH"/>
    <property type="match status" value="1"/>
</dbReference>
<dbReference type="PANTHER" id="PTHR10807">
    <property type="entry name" value="MYOTUBULARIN-RELATED"/>
    <property type="match status" value="1"/>
</dbReference>
<dbReference type="PROSITE" id="PS50003">
    <property type="entry name" value="PH_DOMAIN"/>
    <property type="match status" value="1"/>
</dbReference>
<dbReference type="SUPFAM" id="SSF50729">
    <property type="entry name" value="PH domain-like"/>
    <property type="match status" value="1"/>
</dbReference>
<dbReference type="PROSITE" id="PS00479">
    <property type="entry name" value="ZF_DAG_PE_1"/>
    <property type="match status" value="1"/>
</dbReference>
<keyword evidence="3" id="KW-0479">Metal-binding</keyword>
<feature type="domain" description="PH" evidence="5">
    <location>
        <begin position="501"/>
        <end position="599"/>
    </location>
</feature>
<dbReference type="SUPFAM" id="SSF57889">
    <property type="entry name" value="Cysteine-rich domain"/>
    <property type="match status" value="1"/>
</dbReference>
<comment type="caution">
    <text evidence="8">The sequence shown here is derived from an EMBL/GenBank/DDBJ whole genome shotgun (WGS) entry which is preliminary data.</text>
</comment>
<gene>
    <name evidence="8" type="ORF">AB6A40_005143</name>
</gene>
<dbReference type="InterPro" id="IPR011993">
    <property type="entry name" value="PH-like_dom_sf"/>
</dbReference>
<evidence type="ECO:0000259" key="6">
    <source>
        <dbReference type="PROSITE" id="PS50081"/>
    </source>
</evidence>
<sequence>MLKLGKNCEFIPTTYPTAHNVKIAFKKFSRALCPSWVFNDDQSASFYKQVDDSGWLQMVASLLHLASAITVLIDIQRSSVALCLEDGWDATCQISALSQIMLDPYYRTHDGFRVLIEKEWLSFGHRFSHRANHSAASQSSGIAPMFLMFLDAVHQILVQYPSAFEFNDFFLRFLAYHSASTCFRTFVLDSEADRITVDLLTISAADPRSASVWTYISEKRQKSPIFENFCYTSDVYGVLRPQTSIASIELWEFYSEDHLAHGSSYDIEVAEVESQQREDEQFECLTEIQTPRTKFYRVIDASYRSIHLLRLDAFSFQLNKFSKLLSLLGGEGENNTEIWNKIVAITDDKGYTGFPDHDERHMLENWRRHMQRAVHKKETVKLLLRGISHQSSSSRLRDNNAAASTGHRFMQQSVTPGDVCVVCHQNISENIVRSVQRCSGCGMVSHEKCVLAVSSVCFGNLEYRNTSASAKQDAGLDAMTPTSVEAVDRTLTISAGRSCPNITHSGVLMKKGVTFKMWKPRWFVLDWSRHQLRYYESEMDASCRGIIELADITNIEISSNHTLRKPLIEIRTNRRIYSLLAGSKTDGEIWMEKLTAALKD</sequence>
<evidence type="ECO:0000259" key="5">
    <source>
        <dbReference type="PROSITE" id="PS50003"/>
    </source>
</evidence>
<proteinExistence type="inferred from homology"/>
<dbReference type="PANTHER" id="PTHR10807:SF109">
    <property type="entry name" value="SET DOMAIN BINDING FACTOR, ISOFORM A"/>
    <property type="match status" value="1"/>
</dbReference>
<keyword evidence="4" id="KW-0862">Zinc</keyword>
<dbReference type="FunFam" id="2.30.29.30:FF:000286">
    <property type="entry name" value="PH-protein kinase domain containing protein"/>
    <property type="match status" value="1"/>
</dbReference>
<dbReference type="GO" id="GO:0046872">
    <property type="term" value="F:metal ion binding"/>
    <property type="evidence" value="ECO:0007669"/>
    <property type="project" value="UniProtKB-KW"/>
</dbReference>
<dbReference type="InterPro" id="IPR029021">
    <property type="entry name" value="Prot-tyrosine_phosphatase-like"/>
</dbReference>
<keyword evidence="2" id="KW-0597">Phosphoprotein</keyword>
<name>A0ABD6EEK7_9BILA</name>
<keyword evidence="9" id="KW-1185">Reference proteome</keyword>
<dbReference type="Gene3D" id="3.30.60.20">
    <property type="match status" value="1"/>
</dbReference>
<feature type="domain" description="Myotubularin phosphatase" evidence="7">
    <location>
        <begin position="1"/>
        <end position="255"/>
    </location>
</feature>
<dbReference type="CDD" id="cd00029">
    <property type="entry name" value="C1"/>
    <property type="match status" value="1"/>
</dbReference>
<evidence type="ECO:0000256" key="2">
    <source>
        <dbReference type="ARBA" id="ARBA00022553"/>
    </source>
</evidence>
<dbReference type="InterPro" id="IPR046349">
    <property type="entry name" value="C1-like_sf"/>
</dbReference>
<evidence type="ECO:0000256" key="4">
    <source>
        <dbReference type="ARBA" id="ARBA00022833"/>
    </source>
</evidence>
<protein>
    <submittedName>
        <fullName evidence="8">Uncharacterized protein</fullName>
    </submittedName>
</protein>
<dbReference type="InterPro" id="IPR010569">
    <property type="entry name" value="Myotubularin-like_Pase_dom"/>
</dbReference>
<dbReference type="PROSITE" id="PS50081">
    <property type="entry name" value="ZF_DAG_PE_2"/>
    <property type="match status" value="1"/>
</dbReference>
<dbReference type="Proteomes" id="UP001608902">
    <property type="component" value="Unassembled WGS sequence"/>
</dbReference>
<evidence type="ECO:0000256" key="3">
    <source>
        <dbReference type="ARBA" id="ARBA00022723"/>
    </source>
</evidence>
<dbReference type="Gene3D" id="2.30.29.30">
    <property type="entry name" value="Pleckstrin-homology domain (PH domain)/Phosphotyrosine-binding domain (PTB)"/>
    <property type="match status" value="1"/>
</dbReference>
<dbReference type="InterPro" id="IPR030564">
    <property type="entry name" value="Myotubularin"/>
</dbReference>
<dbReference type="AlphaFoldDB" id="A0ABD6EEK7"/>
<feature type="domain" description="Phorbol-ester/DAG-type" evidence="6">
    <location>
        <begin position="406"/>
        <end position="457"/>
    </location>
</feature>
<evidence type="ECO:0000259" key="7">
    <source>
        <dbReference type="PROSITE" id="PS51339"/>
    </source>
</evidence>
<dbReference type="PROSITE" id="PS51339">
    <property type="entry name" value="PPASE_MYOTUBULARIN"/>
    <property type="match status" value="1"/>
</dbReference>
<evidence type="ECO:0000256" key="1">
    <source>
        <dbReference type="ARBA" id="ARBA00007471"/>
    </source>
</evidence>
<evidence type="ECO:0000313" key="9">
    <source>
        <dbReference type="Proteomes" id="UP001608902"/>
    </source>
</evidence>
<dbReference type="SUPFAM" id="SSF52799">
    <property type="entry name" value="(Phosphotyrosine protein) phosphatases II"/>
    <property type="match status" value="1"/>
</dbReference>
<dbReference type="Pfam" id="PF00169">
    <property type="entry name" value="PH"/>
    <property type="match status" value="1"/>
</dbReference>
<dbReference type="EMBL" id="JBGFUD010003199">
    <property type="protein sequence ID" value="MFH4978434.1"/>
    <property type="molecule type" value="Genomic_DNA"/>
</dbReference>
<comment type="similarity">
    <text evidence="1">Belongs to the protein-tyrosine phosphatase family. Non-receptor class myotubularin subfamily.</text>
</comment>
<dbReference type="InterPro" id="IPR001849">
    <property type="entry name" value="PH_domain"/>
</dbReference>
<reference evidence="8 9" key="1">
    <citation type="submission" date="2024-08" db="EMBL/GenBank/DDBJ databases">
        <title>Gnathostoma spinigerum genome.</title>
        <authorList>
            <person name="Gonzalez-Bertolin B."/>
            <person name="Monzon S."/>
            <person name="Zaballos A."/>
            <person name="Jimenez P."/>
            <person name="Dekumyoy P."/>
            <person name="Varona S."/>
            <person name="Cuesta I."/>
            <person name="Sumanam S."/>
            <person name="Adisakwattana P."/>
            <person name="Gasser R.B."/>
            <person name="Hernandez-Gonzalez A."/>
            <person name="Young N.D."/>
            <person name="Perteguer M.J."/>
        </authorList>
    </citation>
    <scope>NUCLEOTIDE SEQUENCE [LARGE SCALE GENOMIC DNA]</scope>
    <source>
        <strain evidence="8">AL3</strain>
        <tissue evidence="8">Liver</tissue>
    </source>
</reference>
<accession>A0ABD6EEK7</accession>
<evidence type="ECO:0000313" key="8">
    <source>
        <dbReference type="EMBL" id="MFH4978434.1"/>
    </source>
</evidence>
<dbReference type="Pfam" id="PF06602">
    <property type="entry name" value="Myotub-related"/>
    <property type="match status" value="1"/>
</dbReference>
<dbReference type="InterPro" id="IPR002219">
    <property type="entry name" value="PKC_DAG/PE"/>
</dbReference>
<organism evidence="8 9">
    <name type="scientific">Gnathostoma spinigerum</name>
    <dbReference type="NCBI Taxonomy" id="75299"/>
    <lineage>
        <taxon>Eukaryota</taxon>
        <taxon>Metazoa</taxon>
        <taxon>Ecdysozoa</taxon>
        <taxon>Nematoda</taxon>
        <taxon>Chromadorea</taxon>
        <taxon>Rhabditida</taxon>
        <taxon>Spirurina</taxon>
        <taxon>Gnathostomatomorpha</taxon>
        <taxon>Gnathostomatoidea</taxon>
        <taxon>Gnathostomatidae</taxon>
        <taxon>Gnathostoma</taxon>
    </lineage>
</organism>